<proteinExistence type="predicted"/>
<name>A0A9P0EHA0_NEZVI</name>
<dbReference type="EMBL" id="OV725079">
    <property type="protein sequence ID" value="CAH1395307.1"/>
    <property type="molecule type" value="Genomic_DNA"/>
</dbReference>
<keyword evidence="3" id="KW-1185">Reference proteome</keyword>
<keyword evidence="1" id="KW-0812">Transmembrane</keyword>
<feature type="transmembrane region" description="Helical" evidence="1">
    <location>
        <begin position="6"/>
        <end position="29"/>
    </location>
</feature>
<dbReference type="OrthoDB" id="5978425at2759"/>
<gene>
    <name evidence="2" type="ORF">NEZAVI_LOCUS5606</name>
</gene>
<dbReference type="Proteomes" id="UP001152798">
    <property type="component" value="Chromosome 3"/>
</dbReference>
<sequence>MEAVILTFILILGIVFTFSFVILIFLCHYKTIRKNATRYVKKLARTDLRHKDTELIEKKTGLVKRFLRNSCNSNGALSERCQQLLDLCYGLDLTSNRLTQPDIQKIHAIVQMAQSITEDSDDWTCPEGREKAGLLEKRAAGLLQQVASVMSAMEAHLSAIKESSVIEEIKSCSYQNSLII</sequence>
<keyword evidence="1" id="KW-1133">Transmembrane helix</keyword>
<protein>
    <submittedName>
        <fullName evidence="2">Uncharacterized protein</fullName>
    </submittedName>
</protein>
<accession>A0A9P0EHA0</accession>
<dbReference type="AlphaFoldDB" id="A0A9P0EHA0"/>
<keyword evidence="1" id="KW-0472">Membrane</keyword>
<reference evidence="2" key="1">
    <citation type="submission" date="2022-01" db="EMBL/GenBank/DDBJ databases">
        <authorList>
            <person name="King R."/>
        </authorList>
    </citation>
    <scope>NUCLEOTIDE SEQUENCE</scope>
</reference>
<evidence type="ECO:0000313" key="2">
    <source>
        <dbReference type="EMBL" id="CAH1395307.1"/>
    </source>
</evidence>
<organism evidence="2 3">
    <name type="scientific">Nezara viridula</name>
    <name type="common">Southern green stink bug</name>
    <name type="synonym">Cimex viridulus</name>
    <dbReference type="NCBI Taxonomy" id="85310"/>
    <lineage>
        <taxon>Eukaryota</taxon>
        <taxon>Metazoa</taxon>
        <taxon>Ecdysozoa</taxon>
        <taxon>Arthropoda</taxon>
        <taxon>Hexapoda</taxon>
        <taxon>Insecta</taxon>
        <taxon>Pterygota</taxon>
        <taxon>Neoptera</taxon>
        <taxon>Paraneoptera</taxon>
        <taxon>Hemiptera</taxon>
        <taxon>Heteroptera</taxon>
        <taxon>Panheteroptera</taxon>
        <taxon>Pentatomomorpha</taxon>
        <taxon>Pentatomoidea</taxon>
        <taxon>Pentatomidae</taxon>
        <taxon>Pentatominae</taxon>
        <taxon>Nezara</taxon>
    </lineage>
</organism>
<evidence type="ECO:0000313" key="3">
    <source>
        <dbReference type="Proteomes" id="UP001152798"/>
    </source>
</evidence>
<evidence type="ECO:0000256" key="1">
    <source>
        <dbReference type="SAM" id="Phobius"/>
    </source>
</evidence>